<evidence type="ECO:0000256" key="5">
    <source>
        <dbReference type="ARBA" id="ARBA00023163"/>
    </source>
</evidence>
<dbReference type="GO" id="GO:0005634">
    <property type="term" value="C:nucleus"/>
    <property type="evidence" value="ECO:0007669"/>
    <property type="project" value="UniProtKB-SubCell"/>
</dbReference>
<keyword evidence="9" id="KW-1185">Reference proteome</keyword>
<keyword evidence="4" id="KW-0238">DNA-binding</keyword>
<protein>
    <submittedName>
        <fullName evidence="8">Uncharacterized protein</fullName>
    </submittedName>
</protein>
<proteinExistence type="predicted"/>
<evidence type="ECO:0000256" key="4">
    <source>
        <dbReference type="ARBA" id="ARBA00023125"/>
    </source>
</evidence>
<dbReference type="InterPro" id="IPR036647">
    <property type="entry name" value="GTF2I-like_rpt_sf"/>
</dbReference>
<feature type="region of interest" description="Disordered" evidence="7">
    <location>
        <begin position="461"/>
        <end position="491"/>
    </location>
</feature>
<dbReference type="SUPFAM" id="SSF117773">
    <property type="entry name" value="GTF2I-like repeat"/>
    <property type="match status" value="1"/>
</dbReference>
<dbReference type="AlphaFoldDB" id="A0A2T7P1E0"/>
<dbReference type="Pfam" id="PF02946">
    <property type="entry name" value="GTF2I"/>
    <property type="match status" value="1"/>
</dbReference>
<evidence type="ECO:0000256" key="7">
    <source>
        <dbReference type="SAM" id="MobiDB-lite"/>
    </source>
</evidence>
<accession>A0A2T7P1E0</accession>
<organism evidence="8 9">
    <name type="scientific">Pomacea canaliculata</name>
    <name type="common">Golden apple snail</name>
    <dbReference type="NCBI Taxonomy" id="400727"/>
    <lineage>
        <taxon>Eukaryota</taxon>
        <taxon>Metazoa</taxon>
        <taxon>Spiralia</taxon>
        <taxon>Lophotrochozoa</taxon>
        <taxon>Mollusca</taxon>
        <taxon>Gastropoda</taxon>
        <taxon>Caenogastropoda</taxon>
        <taxon>Architaenioglossa</taxon>
        <taxon>Ampullarioidea</taxon>
        <taxon>Ampullariidae</taxon>
        <taxon>Pomacea</taxon>
    </lineage>
</organism>
<keyword evidence="3" id="KW-0805">Transcription regulation</keyword>
<gene>
    <name evidence="8" type="ORF">C0Q70_12393</name>
</gene>
<evidence type="ECO:0000256" key="2">
    <source>
        <dbReference type="ARBA" id="ARBA00022737"/>
    </source>
</evidence>
<feature type="compositionally biased region" description="Polar residues" evidence="7">
    <location>
        <begin position="475"/>
        <end position="491"/>
    </location>
</feature>
<reference evidence="8 9" key="1">
    <citation type="submission" date="2018-04" db="EMBL/GenBank/DDBJ databases">
        <title>The genome of golden apple snail Pomacea canaliculata provides insight into stress tolerance and invasive adaptation.</title>
        <authorList>
            <person name="Liu C."/>
            <person name="Liu B."/>
            <person name="Ren Y."/>
            <person name="Zhang Y."/>
            <person name="Wang H."/>
            <person name="Li S."/>
            <person name="Jiang F."/>
            <person name="Yin L."/>
            <person name="Zhang G."/>
            <person name="Qian W."/>
            <person name="Fan W."/>
        </authorList>
    </citation>
    <scope>NUCLEOTIDE SEQUENCE [LARGE SCALE GENOMIC DNA]</scope>
    <source>
        <strain evidence="8">SZHN2017</strain>
        <tissue evidence="8">Muscle</tissue>
    </source>
</reference>
<sequence>MVVAERKRPTHPHVTCSPQPFVQENTNISCTCIISDLSFPSGSLKWIVGNRITTGIELVGEKGSSPLELRYQKTLAAADHNNTWIRCDVVWQGDVIQGEVYTASGFVKLVASLFTTGKPRNVSSLHLGTVKVGDKPQVLQFEVISYPPPTSCILFFMASAEDAKGNSTQHELDTSTTVTCTPYPVRRHMSQCTLSVTDRLYLSGLYGIQITNDVGQELIRSKLDIMKVLRDTRKRKQTVDWDVEEDLFVDSENDVCGKIPHDKNIKVNIDLVDQVCEKLIADNCMPTEVHKDCRSVDRQELVSGMQFLERCFELSKTCFKNSSKEKVWTKFHMAMKDQDNLRKSIGKEECNIRFPYKKHSLVPVVIVTGMPEGVNLKHPSYYGVLTLRKIISNKEMIKMELIAQRCPKTVFMGLRRVEGSVAHAVLKQACIQDLRDKVIAKMSKIAMVFVHFMWRPAMAKQRNQENVARPPPEKMNSNTNSSEPTAASKQEPTLTDVISFLKELKSEMNTKIDNMNVNVNSVSAGITSLEDKVKDLVIEIKALKEEGKRKRGRPKDTWPRTLIYGLRKAKDIGLTDKETMVLLAKVLYDHQANNCSTPSGPSATLCFKAAEETVCVV</sequence>
<keyword evidence="6" id="KW-0539">Nucleus</keyword>
<dbReference type="EMBL" id="PZQS01000007">
    <property type="protein sequence ID" value="PVD27238.1"/>
    <property type="molecule type" value="Genomic_DNA"/>
</dbReference>
<dbReference type="OrthoDB" id="5980237at2759"/>
<comment type="caution">
    <text evidence="8">The sequence shown here is derived from an EMBL/GenBank/DDBJ whole genome shotgun (WGS) entry which is preliminary data.</text>
</comment>
<evidence type="ECO:0000256" key="3">
    <source>
        <dbReference type="ARBA" id="ARBA00023015"/>
    </source>
</evidence>
<evidence type="ECO:0000313" key="8">
    <source>
        <dbReference type="EMBL" id="PVD27238.1"/>
    </source>
</evidence>
<dbReference type="GO" id="GO:0003677">
    <property type="term" value="F:DNA binding"/>
    <property type="evidence" value="ECO:0007669"/>
    <property type="project" value="UniProtKB-KW"/>
</dbReference>
<dbReference type="Gene3D" id="3.90.1460.10">
    <property type="entry name" value="GTF2I-like"/>
    <property type="match status" value="1"/>
</dbReference>
<comment type="subcellular location">
    <subcellularLocation>
        <location evidence="1">Nucleus</location>
    </subcellularLocation>
</comment>
<dbReference type="PROSITE" id="PS51139">
    <property type="entry name" value="GTF2I"/>
    <property type="match status" value="1"/>
</dbReference>
<dbReference type="InterPro" id="IPR004212">
    <property type="entry name" value="GTF2I"/>
</dbReference>
<evidence type="ECO:0000256" key="6">
    <source>
        <dbReference type="ARBA" id="ARBA00023242"/>
    </source>
</evidence>
<evidence type="ECO:0000313" key="9">
    <source>
        <dbReference type="Proteomes" id="UP000245119"/>
    </source>
</evidence>
<dbReference type="Proteomes" id="UP000245119">
    <property type="component" value="Linkage Group LG7"/>
</dbReference>
<keyword evidence="5" id="KW-0804">Transcription</keyword>
<keyword evidence="2" id="KW-0677">Repeat</keyword>
<name>A0A2T7P1E0_POMCA</name>
<evidence type="ECO:0000256" key="1">
    <source>
        <dbReference type="ARBA" id="ARBA00004123"/>
    </source>
</evidence>